<protein>
    <submittedName>
        <fullName evidence="1">Uncharacterized protein</fullName>
    </submittedName>
</protein>
<organism evidence="1 2">
    <name type="scientific">Lithohypha guttulata</name>
    <dbReference type="NCBI Taxonomy" id="1690604"/>
    <lineage>
        <taxon>Eukaryota</taxon>
        <taxon>Fungi</taxon>
        <taxon>Dikarya</taxon>
        <taxon>Ascomycota</taxon>
        <taxon>Pezizomycotina</taxon>
        <taxon>Eurotiomycetes</taxon>
        <taxon>Chaetothyriomycetidae</taxon>
        <taxon>Chaetothyriales</taxon>
        <taxon>Trichomeriaceae</taxon>
        <taxon>Lithohypha</taxon>
    </lineage>
</organism>
<accession>A0ABR0KBS7</accession>
<comment type="caution">
    <text evidence="1">The sequence shown here is derived from an EMBL/GenBank/DDBJ whole genome shotgun (WGS) entry which is preliminary data.</text>
</comment>
<reference evidence="1 2" key="1">
    <citation type="submission" date="2023-08" db="EMBL/GenBank/DDBJ databases">
        <title>Black Yeasts Isolated from many extreme environments.</title>
        <authorList>
            <person name="Coleine C."/>
            <person name="Stajich J.E."/>
            <person name="Selbmann L."/>
        </authorList>
    </citation>
    <scope>NUCLEOTIDE SEQUENCE [LARGE SCALE GENOMIC DNA]</scope>
    <source>
        <strain evidence="1 2">CCFEE 5885</strain>
    </source>
</reference>
<keyword evidence="2" id="KW-1185">Reference proteome</keyword>
<evidence type="ECO:0000313" key="1">
    <source>
        <dbReference type="EMBL" id="KAK5093162.1"/>
    </source>
</evidence>
<evidence type="ECO:0000313" key="2">
    <source>
        <dbReference type="Proteomes" id="UP001345013"/>
    </source>
</evidence>
<name>A0ABR0KBS7_9EURO</name>
<sequence length="91" mass="10573">MTFLLFKRRPLVFFMKRPLVRLDSSTATHRLMGYILMLTSRFRFDISTATHRLVGYILMLTLTSRWVASKEEDELSASYGAGSHWGWVKDG</sequence>
<dbReference type="Proteomes" id="UP001345013">
    <property type="component" value="Unassembled WGS sequence"/>
</dbReference>
<gene>
    <name evidence="1" type="ORF">LTR24_004565</name>
</gene>
<proteinExistence type="predicted"/>
<dbReference type="EMBL" id="JAVRRG010000047">
    <property type="protein sequence ID" value="KAK5093162.1"/>
    <property type="molecule type" value="Genomic_DNA"/>
</dbReference>